<keyword evidence="3" id="KW-1185">Reference proteome</keyword>
<keyword evidence="1" id="KW-0472">Membrane</keyword>
<protein>
    <submittedName>
        <fullName evidence="2">N-ATPase, AtpR subunit</fullName>
    </submittedName>
</protein>
<dbReference type="STRING" id="573024.SAMN05216208_0847"/>
<dbReference type="AlphaFoldDB" id="A0A1N7FQY6"/>
<dbReference type="Proteomes" id="UP000186019">
    <property type="component" value="Unassembled WGS sequence"/>
</dbReference>
<reference evidence="2 3" key="1">
    <citation type="submission" date="2017-01" db="EMBL/GenBank/DDBJ databases">
        <authorList>
            <person name="Mah S.A."/>
            <person name="Swanson W.J."/>
            <person name="Moy G.W."/>
            <person name="Vacquier V.D."/>
        </authorList>
    </citation>
    <scope>NUCLEOTIDE SEQUENCE [LARGE SCALE GENOMIC DNA]</scope>
    <source>
        <strain evidence="2 3">DSM 29590</strain>
    </source>
</reference>
<dbReference type="InterPro" id="IPR017581">
    <property type="entry name" value="AtpR-like"/>
</dbReference>
<sequence>MIPTDWSAMMLGGAAGAAVSALYFAGLAWSMGHALRARSPVALLALSAAIRIAILLAAGWAVAMQAGPWAALGYAAAFVVVRIGAITAAKIGNAGHAP</sequence>
<feature type="transmembrane region" description="Helical" evidence="1">
    <location>
        <begin position="69"/>
        <end position="89"/>
    </location>
</feature>
<proteinExistence type="predicted"/>
<accession>A0A1N7FQY6</accession>
<gene>
    <name evidence="2" type="ORF">SAMN05421666_1289</name>
</gene>
<keyword evidence="1" id="KW-1133">Transmembrane helix</keyword>
<dbReference type="RefSeq" id="WP_076531979.1">
    <property type="nucleotide sequence ID" value="NZ_FOAC01000001.1"/>
</dbReference>
<evidence type="ECO:0000313" key="2">
    <source>
        <dbReference type="EMBL" id="SIS02753.1"/>
    </source>
</evidence>
<feature type="transmembrane region" description="Helical" evidence="1">
    <location>
        <begin position="6"/>
        <end position="29"/>
    </location>
</feature>
<evidence type="ECO:0000313" key="3">
    <source>
        <dbReference type="Proteomes" id="UP000186019"/>
    </source>
</evidence>
<dbReference type="EMBL" id="FTNV01000001">
    <property type="protein sequence ID" value="SIS02753.1"/>
    <property type="molecule type" value="Genomic_DNA"/>
</dbReference>
<keyword evidence="1" id="KW-0812">Transmembrane</keyword>
<feature type="transmembrane region" description="Helical" evidence="1">
    <location>
        <begin position="41"/>
        <end position="63"/>
    </location>
</feature>
<dbReference type="Pfam" id="PF12966">
    <property type="entry name" value="AtpR"/>
    <property type="match status" value="1"/>
</dbReference>
<organism evidence="2 3">
    <name type="scientific">Roseovarius nanhaiticus</name>
    <dbReference type="NCBI Taxonomy" id="573024"/>
    <lineage>
        <taxon>Bacteria</taxon>
        <taxon>Pseudomonadati</taxon>
        <taxon>Pseudomonadota</taxon>
        <taxon>Alphaproteobacteria</taxon>
        <taxon>Rhodobacterales</taxon>
        <taxon>Roseobacteraceae</taxon>
        <taxon>Roseovarius</taxon>
    </lineage>
</organism>
<evidence type="ECO:0000256" key="1">
    <source>
        <dbReference type="SAM" id="Phobius"/>
    </source>
</evidence>
<name>A0A1N7FQY6_9RHOB</name>